<organism evidence="1 2">
    <name type="scientific">Quadrisphaera granulorum</name>
    <dbReference type="NCBI Taxonomy" id="317664"/>
    <lineage>
        <taxon>Bacteria</taxon>
        <taxon>Bacillati</taxon>
        <taxon>Actinomycetota</taxon>
        <taxon>Actinomycetes</taxon>
        <taxon>Kineosporiales</taxon>
        <taxon>Kineosporiaceae</taxon>
        <taxon>Quadrisphaera</taxon>
    </lineage>
</organism>
<keyword evidence="2" id="KW-1185">Reference proteome</keyword>
<comment type="caution">
    <text evidence="1">The sequence shown here is derived from an EMBL/GenBank/DDBJ whole genome shotgun (WGS) entry which is preliminary data.</text>
</comment>
<evidence type="ECO:0008006" key="3">
    <source>
        <dbReference type="Google" id="ProtNLM"/>
    </source>
</evidence>
<dbReference type="Proteomes" id="UP000245469">
    <property type="component" value="Unassembled WGS sequence"/>
</dbReference>
<accession>A0A316AD76</accession>
<name>A0A316AD76_9ACTN</name>
<evidence type="ECO:0000313" key="1">
    <source>
        <dbReference type="EMBL" id="PWJ55736.1"/>
    </source>
</evidence>
<evidence type="ECO:0000313" key="2">
    <source>
        <dbReference type="Proteomes" id="UP000245469"/>
    </source>
</evidence>
<dbReference type="RefSeq" id="WP_109772810.1">
    <property type="nucleotide sequence ID" value="NZ_QGDQ01000002.1"/>
</dbReference>
<dbReference type="OrthoDB" id="3204481at2"/>
<proteinExistence type="predicted"/>
<reference evidence="1 2" key="1">
    <citation type="submission" date="2018-03" db="EMBL/GenBank/DDBJ databases">
        <title>Genomic Encyclopedia of Archaeal and Bacterial Type Strains, Phase II (KMG-II): from individual species to whole genera.</title>
        <authorList>
            <person name="Goeker M."/>
        </authorList>
    </citation>
    <scope>NUCLEOTIDE SEQUENCE [LARGE SCALE GENOMIC DNA]</scope>
    <source>
        <strain evidence="1 2">DSM 44889</strain>
    </source>
</reference>
<dbReference type="EMBL" id="QGDQ01000002">
    <property type="protein sequence ID" value="PWJ55736.1"/>
    <property type="molecule type" value="Genomic_DNA"/>
</dbReference>
<dbReference type="AlphaFoldDB" id="A0A316AD76"/>
<protein>
    <recommendedName>
        <fullName evidence="3">Condensation domain-containing protein</fullName>
    </recommendedName>
</protein>
<dbReference type="SUPFAM" id="SSF52777">
    <property type="entry name" value="CoA-dependent acyltransferases"/>
    <property type="match status" value="1"/>
</dbReference>
<sequence length="465" mass="49580">MSTLTLFQALRTGTLRRGTGAEPGTHAASGEPGGSLLVRDSLWDGYHFVILAGPLSGLDLDLGRRRLVELCDQLRPALGVRSQGRRSVPQNATEAAALAERLVVTDPLLDDDDDDDGDDGHAGQVARLLGEPLDGLPFRISVGKRYVAIHIDHVVGDGTAMYELAPWLVSLVCGAELRPVPSLQTTPKPHIAALRNTFDRTTLPTAVRRTVAGVLAERLAQASPAPAGWDARPSVESVVDPRGTAEALKAFRQAHAKGLSSGMALMAAVWFALVEHSAVAPDLRPGIGVDLRRYLPRRTPVFGNFSACVRLPEGTPRHPVDLRDALEAEAATGVSLLAASAQWGLASVRAQLRSAVPAPLRSLTDRPRGSSGSTHHGASLVLNHLGRPTGWEKLPWESGAPRVLINAPSVDSSRAITVNIVEMSDGPHIAASFFESVVPRAAVRAALEDVTHHLDDVLAEMVRRR</sequence>
<gene>
    <name evidence="1" type="ORF">BXY45_10299</name>
</gene>